<dbReference type="Gene3D" id="3.10.350.10">
    <property type="entry name" value="LysM domain"/>
    <property type="match status" value="1"/>
</dbReference>
<organism evidence="3 4">
    <name type="scientific">Elsinoe batatas</name>
    <dbReference type="NCBI Taxonomy" id="2601811"/>
    <lineage>
        <taxon>Eukaryota</taxon>
        <taxon>Fungi</taxon>
        <taxon>Dikarya</taxon>
        <taxon>Ascomycota</taxon>
        <taxon>Pezizomycotina</taxon>
        <taxon>Dothideomycetes</taxon>
        <taxon>Dothideomycetidae</taxon>
        <taxon>Myriangiales</taxon>
        <taxon>Elsinoaceae</taxon>
        <taxon>Elsinoe</taxon>
    </lineage>
</organism>
<dbReference type="PANTHER" id="PTHR20932:SF31">
    <property type="entry name" value="RING-TYPE DOMAIN-CONTAINING PROTEIN"/>
    <property type="match status" value="1"/>
</dbReference>
<evidence type="ECO:0000313" key="4">
    <source>
        <dbReference type="Proteomes" id="UP000809789"/>
    </source>
</evidence>
<dbReference type="InterPro" id="IPR018392">
    <property type="entry name" value="LysM"/>
</dbReference>
<dbReference type="PANTHER" id="PTHR20932">
    <property type="entry name" value="LYSM AND PUTATIVE PEPTIDOGLYCAN-BINDING DOMAIN-CONTAINING PROTEIN"/>
    <property type="match status" value="1"/>
</dbReference>
<feature type="region of interest" description="Disordered" evidence="1">
    <location>
        <begin position="269"/>
        <end position="300"/>
    </location>
</feature>
<evidence type="ECO:0000313" key="3">
    <source>
        <dbReference type="EMBL" id="KAG8624499.1"/>
    </source>
</evidence>
<dbReference type="Pfam" id="PF01476">
    <property type="entry name" value="LysM"/>
    <property type="match status" value="1"/>
</dbReference>
<dbReference type="EMBL" id="JAESVG020000009">
    <property type="protein sequence ID" value="KAG8624499.1"/>
    <property type="molecule type" value="Genomic_DNA"/>
</dbReference>
<dbReference type="PROSITE" id="PS51782">
    <property type="entry name" value="LYSM"/>
    <property type="match status" value="1"/>
</dbReference>
<name>A0A8K0KV62_9PEZI</name>
<dbReference type="InterPro" id="IPR036779">
    <property type="entry name" value="LysM_dom_sf"/>
</dbReference>
<gene>
    <name evidence="3" type="ORF">KVT40_007566</name>
</gene>
<reference evidence="3" key="1">
    <citation type="submission" date="2021-07" db="EMBL/GenBank/DDBJ databases">
        <title>Elsinoe batatas strain:CRI-CJ2 Genome sequencing and assembly.</title>
        <authorList>
            <person name="Huang L."/>
        </authorList>
    </citation>
    <scope>NUCLEOTIDE SEQUENCE</scope>
    <source>
        <strain evidence="3">CRI-CJ2</strain>
    </source>
</reference>
<protein>
    <recommendedName>
        <fullName evidence="2">LysM domain-containing protein</fullName>
    </recommendedName>
</protein>
<keyword evidence="4" id="KW-1185">Reference proteome</keyword>
<dbReference type="SUPFAM" id="SSF54106">
    <property type="entry name" value="LysM domain"/>
    <property type="match status" value="1"/>
</dbReference>
<dbReference type="Proteomes" id="UP000809789">
    <property type="component" value="Unassembled WGS sequence"/>
</dbReference>
<evidence type="ECO:0000256" key="1">
    <source>
        <dbReference type="SAM" id="MobiDB-lite"/>
    </source>
</evidence>
<feature type="domain" description="LysM" evidence="2">
    <location>
        <begin position="152"/>
        <end position="196"/>
    </location>
</feature>
<dbReference type="AlphaFoldDB" id="A0A8K0KV62"/>
<evidence type="ECO:0000259" key="2">
    <source>
        <dbReference type="PROSITE" id="PS51782"/>
    </source>
</evidence>
<feature type="compositionally biased region" description="Basic and acidic residues" evidence="1">
    <location>
        <begin position="114"/>
        <end position="123"/>
    </location>
</feature>
<proteinExistence type="predicted"/>
<feature type="region of interest" description="Disordered" evidence="1">
    <location>
        <begin position="97"/>
        <end position="147"/>
    </location>
</feature>
<dbReference type="InterPro" id="IPR045030">
    <property type="entry name" value="LYSM1-4"/>
</dbReference>
<dbReference type="CDD" id="cd00118">
    <property type="entry name" value="LysM"/>
    <property type="match status" value="1"/>
</dbReference>
<dbReference type="CDD" id="cd14273">
    <property type="entry name" value="UBA_TAP-C_like"/>
    <property type="match status" value="1"/>
</dbReference>
<comment type="caution">
    <text evidence="3">The sequence shown here is derived from an EMBL/GenBank/DDBJ whole genome shotgun (WGS) entry which is preliminary data.</text>
</comment>
<accession>A0A8K0KV62</accession>
<sequence>MLDAGSSWLQLSQGRTFSSQIFPPASVQSLCIAMASDACCICSSLLDTFDEQTEKPIIPDRYLGCCGRVICTRCVVKNPRFKTYCPYCQISSEPSALPQGLKEPPSYDATSKADTLKERKSPLDEDELPSYSEVPPQKPQPEKGADTPAEDVLHFVTPDDSLQSLSLAYGVPINALRKTNNIFADHLLKGRKTVLIPGEYYKGGVSLSPQPLDNPEEELKKSKIRRWMMACKCADVAPKYRYDVAILYLEQTEYDLEVAIQAFHDDEQWEKEHPMKEKGKKPKTPRSVGMRRFVGGSSRT</sequence>